<evidence type="ECO:0000313" key="3">
    <source>
        <dbReference type="EMBL" id="PCD76274.1"/>
    </source>
</evidence>
<gene>
    <name evidence="3" type="ORF">CLN94_09885</name>
</gene>
<comment type="caution">
    <text evidence="3">The sequence shown here is derived from an EMBL/GenBank/DDBJ whole genome shotgun (WGS) entry which is preliminary data.</text>
</comment>
<proteinExistence type="predicted"/>
<dbReference type="CDD" id="cd03443">
    <property type="entry name" value="PaaI_thioesterase"/>
    <property type="match status" value="1"/>
</dbReference>
<dbReference type="AlphaFoldDB" id="A0A2A4CQB0"/>
<evidence type="ECO:0000259" key="2">
    <source>
        <dbReference type="Pfam" id="PF03061"/>
    </source>
</evidence>
<dbReference type="NCBIfam" id="TIGR00369">
    <property type="entry name" value="unchar_dom_1"/>
    <property type="match status" value="1"/>
</dbReference>
<organism evidence="3 4">
    <name type="scientific">Pseudothioclava arenosa</name>
    <dbReference type="NCBI Taxonomy" id="1795308"/>
    <lineage>
        <taxon>Bacteria</taxon>
        <taxon>Pseudomonadati</taxon>
        <taxon>Pseudomonadota</taxon>
        <taxon>Alphaproteobacteria</taxon>
        <taxon>Rhodobacterales</taxon>
        <taxon>Paracoccaceae</taxon>
        <taxon>Pseudothioclava</taxon>
    </lineage>
</organism>
<dbReference type="RefSeq" id="WP_096433922.1">
    <property type="nucleotide sequence ID" value="NZ_NTJD01000007.1"/>
</dbReference>
<sequence>MDESKLEFARQFIEAVPHAHALGMHLAAIGDGGATISMPYDLRLVGDPRTGVIHGGAVSALLDTCCGAAVMSHPDAPAGTATIDLRIEYMRAARPGQSITARAECHHITRNVAFVRATAHDEEEGLPVAVAVGTFTVERPKGGAK</sequence>
<reference evidence="3 4" key="1">
    <citation type="submission" date="2017-09" db="EMBL/GenBank/DDBJ databases">
        <title>A multilocus sequence analysis scheme for characterization of bacteria in the genus Thioclava.</title>
        <authorList>
            <person name="Liu Y."/>
            <person name="Shao Z."/>
        </authorList>
    </citation>
    <scope>NUCLEOTIDE SEQUENCE [LARGE SCALE GENOMIC DNA]</scope>
    <source>
        <strain evidence="3 4">CAU 1312</strain>
    </source>
</reference>
<protein>
    <submittedName>
        <fullName evidence="3">Thioesterase</fullName>
    </submittedName>
</protein>
<dbReference type="Gene3D" id="3.10.129.10">
    <property type="entry name" value="Hotdog Thioesterase"/>
    <property type="match status" value="1"/>
</dbReference>
<dbReference type="GO" id="GO:0061522">
    <property type="term" value="F:1,4-dihydroxy-2-naphthoyl-CoA thioesterase activity"/>
    <property type="evidence" value="ECO:0007669"/>
    <property type="project" value="TreeGrafter"/>
</dbReference>
<evidence type="ECO:0000256" key="1">
    <source>
        <dbReference type="ARBA" id="ARBA00022801"/>
    </source>
</evidence>
<accession>A0A2A4CQB0</accession>
<dbReference type="PANTHER" id="PTHR43240:SF7">
    <property type="entry name" value="BLR7284 PROTEIN"/>
    <property type="match status" value="1"/>
</dbReference>
<name>A0A2A4CQB0_9RHOB</name>
<dbReference type="Proteomes" id="UP000243507">
    <property type="component" value="Unassembled WGS sequence"/>
</dbReference>
<dbReference type="InterPro" id="IPR003736">
    <property type="entry name" value="PAAI_dom"/>
</dbReference>
<keyword evidence="1" id="KW-0378">Hydrolase</keyword>
<dbReference type="Pfam" id="PF03061">
    <property type="entry name" value="4HBT"/>
    <property type="match status" value="1"/>
</dbReference>
<dbReference type="GO" id="GO:0005829">
    <property type="term" value="C:cytosol"/>
    <property type="evidence" value="ECO:0007669"/>
    <property type="project" value="TreeGrafter"/>
</dbReference>
<evidence type="ECO:0000313" key="4">
    <source>
        <dbReference type="Proteomes" id="UP000243507"/>
    </source>
</evidence>
<dbReference type="EMBL" id="NTJD01000007">
    <property type="protein sequence ID" value="PCD76274.1"/>
    <property type="molecule type" value="Genomic_DNA"/>
</dbReference>
<feature type="domain" description="Thioesterase" evidence="2">
    <location>
        <begin position="51"/>
        <end position="126"/>
    </location>
</feature>
<dbReference type="PANTHER" id="PTHR43240">
    <property type="entry name" value="1,4-DIHYDROXY-2-NAPHTHOYL-COA THIOESTERASE 1"/>
    <property type="match status" value="1"/>
</dbReference>
<dbReference type="InterPro" id="IPR029069">
    <property type="entry name" value="HotDog_dom_sf"/>
</dbReference>
<dbReference type="InterPro" id="IPR006683">
    <property type="entry name" value="Thioestr_dom"/>
</dbReference>
<dbReference type="OrthoDB" id="9813158at2"/>
<dbReference type="SUPFAM" id="SSF54637">
    <property type="entry name" value="Thioesterase/thiol ester dehydrase-isomerase"/>
    <property type="match status" value="1"/>
</dbReference>
<keyword evidence="4" id="KW-1185">Reference proteome</keyword>